<proteinExistence type="inferred from homology"/>
<gene>
    <name evidence="3" type="ORF">Pr1d_07680</name>
</gene>
<dbReference type="Pfam" id="PF04966">
    <property type="entry name" value="OprB"/>
    <property type="match status" value="1"/>
</dbReference>
<accession>A0A5B9Q3D4</accession>
<dbReference type="GO" id="GO:0016020">
    <property type="term" value="C:membrane"/>
    <property type="evidence" value="ECO:0007669"/>
    <property type="project" value="InterPro"/>
</dbReference>
<dbReference type="EMBL" id="CP042913">
    <property type="protein sequence ID" value="QEG33504.1"/>
    <property type="molecule type" value="Genomic_DNA"/>
</dbReference>
<dbReference type="KEGG" id="bgok:Pr1d_07680"/>
<name>A0A5B9Q3D4_9BACT</name>
<dbReference type="AlphaFoldDB" id="A0A5B9Q3D4"/>
<evidence type="ECO:0000313" key="4">
    <source>
        <dbReference type="Proteomes" id="UP000323917"/>
    </source>
</evidence>
<dbReference type="RefSeq" id="WP_148072260.1">
    <property type="nucleotide sequence ID" value="NZ_CP042913.1"/>
</dbReference>
<dbReference type="InterPro" id="IPR007049">
    <property type="entry name" value="Carb-sel_porin_OprB"/>
</dbReference>
<feature type="chain" id="PRO_5023111486" evidence="2">
    <location>
        <begin position="20"/>
        <end position="411"/>
    </location>
</feature>
<keyword evidence="4" id="KW-1185">Reference proteome</keyword>
<dbReference type="InterPro" id="IPR052932">
    <property type="entry name" value="OprB_Porin"/>
</dbReference>
<protein>
    <submittedName>
        <fullName evidence="3">Carbohydrate-selective porin, OprB family</fullName>
    </submittedName>
</protein>
<evidence type="ECO:0000256" key="2">
    <source>
        <dbReference type="RuleBase" id="RU363072"/>
    </source>
</evidence>
<dbReference type="PANTHER" id="PTHR37944">
    <property type="entry name" value="PORIN B"/>
    <property type="match status" value="1"/>
</dbReference>
<keyword evidence="2" id="KW-0732">Signal</keyword>
<evidence type="ECO:0000256" key="1">
    <source>
        <dbReference type="ARBA" id="ARBA00008769"/>
    </source>
</evidence>
<reference evidence="3 4" key="1">
    <citation type="submission" date="2019-08" db="EMBL/GenBank/DDBJ databases">
        <title>Deep-cultivation of Planctomycetes and their phenomic and genomic characterization uncovers novel biology.</title>
        <authorList>
            <person name="Wiegand S."/>
            <person name="Jogler M."/>
            <person name="Boedeker C."/>
            <person name="Pinto D."/>
            <person name="Vollmers J."/>
            <person name="Rivas-Marin E."/>
            <person name="Kohn T."/>
            <person name="Peeters S.H."/>
            <person name="Heuer A."/>
            <person name="Rast P."/>
            <person name="Oberbeckmann S."/>
            <person name="Bunk B."/>
            <person name="Jeske O."/>
            <person name="Meyerdierks A."/>
            <person name="Storesund J.E."/>
            <person name="Kallscheuer N."/>
            <person name="Luecker S."/>
            <person name="Lage O.M."/>
            <person name="Pohl T."/>
            <person name="Merkel B.J."/>
            <person name="Hornburger P."/>
            <person name="Mueller R.-W."/>
            <person name="Bruemmer F."/>
            <person name="Labrenz M."/>
            <person name="Spormann A.M."/>
            <person name="Op den Camp H."/>
            <person name="Overmann J."/>
            <person name="Amann R."/>
            <person name="Jetten M.S.M."/>
            <person name="Mascher T."/>
            <person name="Medema M.H."/>
            <person name="Devos D.P."/>
            <person name="Kaster A.-K."/>
            <person name="Ovreas L."/>
            <person name="Rohde M."/>
            <person name="Galperin M.Y."/>
            <person name="Jogler C."/>
        </authorList>
    </citation>
    <scope>NUCLEOTIDE SEQUENCE [LARGE SCALE GENOMIC DNA]</scope>
    <source>
        <strain evidence="3 4">Pr1d</strain>
    </source>
</reference>
<dbReference type="GO" id="GO:0015288">
    <property type="term" value="F:porin activity"/>
    <property type="evidence" value="ECO:0007669"/>
    <property type="project" value="InterPro"/>
</dbReference>
<comment type="similarity">
    <text evidence="1 2">Belongs to the OprB family.</text>
</comment>
<feature type="signal peptide" evidence="2">
    <location>
        <begin position="1"/>
        <end position="19"/>
    </location>
</feature>
<dbReference type="PANTHER" id="PTHR37944:SF1">
    <property type="entry name" value="PORIN B"/>
    <property type="match status" value="1"/>
</dbReference>
<dbReference type="OrthoDB" id="177316at2"/>
<dbReference type="GO" id="GO:0008643">
    <property type="term" value="P:carbohydrate transport"/>
    <property type="evidence" value="ECO:0007669"/>
    <property type="project" value="InterPro"/>
</dbReference>
<organism evidence="3 4">
    <name type="scientific">Bythopirellula goksoeyrii</name>
    <dbReference type="NCBI Taxonomy" id="1400387"/>
    <lineage>
        <taxon>Bacteria</taxon>
        <taxon>Pseudomonadati</taxon>
        <taxon>Planctomycetota</taxon>
        <taxon>Planctomycetia</taxon>
        <taxon>Pirellulales</taxon>
        <taxon>Lacipirellulaceae</taxon>
        <taxon>Bythopirellula</taxon>
    </lineage>
</organism>
<dbReference type="InterPro" id="IPR038673">
    <property type="entry name" value="OprB_sf"/>
</dbReference>
<evidence type="ECO:0000313" key="3">
    <source>
        <dbReference type="EMBL" id="QEG33504.1"/>
    </source>
</evidence>
<sequence precursor="true">MKIQSVRLLVLLLIGTATAQCCHGQDFASRMAAMAKQMEESGVVYVIAGTDFYQGVASGGANETFENGVKIDQFLMLDSTKMGLWEGMTVVIHAESRLGNDVNFDAVAFSPVNVAMLYPKSNEHDTAITGFQLSQALSEEVQFTFGKFNALDMFYMLYPQTGRGVSGFMNASMVIPLSIARVAPLSFMGAGFLTLEGKQVQGGLLAYDTNNITTTSGFDNMFDNGANIMGFWRFFTEFGGLPGSHLFGGVASTGQFTALDPTGWEFSPGQGIVAPQSSGAYTLLYIAEQTLWFDDYDKNRNVTLLSQNGYSDETTSPFQWSTNVAIQSKGLNRRRPNDAIGIGGFYTGISNDLQNLVSSVVDVQDVYGAELYYNMEIAKCFHLTGDLQFVEPGNASNDTAVVVGMRATLAL</sequence>
<dbReference type="Gene3D" id="2.40.160.180">
    <property type="entry name" value="Carbohydrate-selective porin OprB"/>
    <property type="match status" value="1"/>
</dbReference>
<dbReference type="Proteomes" id="UP000323917">
    <property type="component" value="Chromosome"/>
</dbReference>